<dbReference type="Proteomes" id="UP000197174">
    <property type="component" value="Unassembled WGS sequence"/>
</dbReference>
<organism evidence="3 4">
    <name type="scientific">Micromonospora wenchangensis</name>
    <dbReference type="NCBI Taxonomy" id="1185415"/>
    <lineage>
        <taxon>Bacteria</taxon>
        <taxon>Bacillati</taxon>
        <taxon>Actinomycetota</taxon>
        <taxon>Actinomycetes</taxon>
        <taxon>Micromonosporales</taxon>
        <taxon>Micromonosporaceae</taxon>
        <taxon>Micromonospora</taxon>
    </lineage>
</organism>
<keyword evidence="2" id="KW-0812">Transmembrane</keyword>
<evidence type="ECO:0000313" key="4">
    <source>
        <dbReference type="Proteomes" id="UP000197174"/>
    </source>
</evidence>
<accession>A0A246RFQ0</accession>
<dbReference type="RefSeq" id="WP_088646464.1">
    <property type="nucleotide sequence ID" value="NZ_CBDRBW010000055.1"/>
</dbReference>
<evidence type="ECO:0000256" key="1">
    <source>
        <dbReference type="SAM" id="MobiDB-lite"/>
    </source>
</evidence>
<sequence>MTDLAVPLATVVSTLALGVGGAVLLTVGSWRTALRVLLDLLVAAGLLRLAGGPGWPALASAVAVVVLRRMLWSGLAPASPAAPPTTDPPAWVSRAHPHRGQQGTNRM</sequence>
<protein>
    <recommendedName>
        <fullName evidence="5">DUF1622 domain-containing protein</fullName>
    </recommendedName>
</protein>
<evidence type="ECO:0000256" key="2">
    <source>
        <dbReference type="SAM" id="Phobius"/>
    </source>
</evidence>
<feature type="transmembrane region" description="Helical" evidence="2">
    <location>
        <begin position="45"/>
        <end position="67"/>
    </location>
</feature>
<name>A0A246RFQ0_9ACTN</name>
<reference evidence="3 4" key="1">
    <citation type="submission" date="2017-03" db="EMBL/GenBank/DDBJ databases">
        <title>Whole genome sequence of Micromonospora wenchangensis, isolated from mangrove soil.</title>
        <authorList>
            <person name="Yang H."/>
        </authorList>
    </citation>
    <scope>NUCLEOTIDE SEQUENCE [LARGE SCALE GENOMIC DNA]</scope>
    <source>
        <strain evidence="3 4">CCTCC AA 2012002</strain>
    </source>
</reference>
<dbReference type="EMBL" id="MZMV01000055">
    <property type="protein sequence ID" value="OWV02519.1"/>
    <property type="molecule type" value="Genomic_DNA"/>
</dbReference>
<proteinExistence type="predicted"/>
<keyword evidence="2" id="KW-1133">Transmembrane helix</keyword>
<keyword evidence="4" id="KW-1185">Reference proteome</keyword>
<dbReference type="AlphaFoldDB" id="A0A246RFQ0"/>
<gene>
    <name evidence="3" type="ORF">B5D80_25415</name>
</gene>
<keyword evidence="2" id="KW-0472">Membrane</keyword>
<evidence type="ECO:0008006" key="5">
    <source>
        <dbReference type="Google" id="ProtNLM"/>
    </source>
</evidence>
<evidence type="ECO:0000313" key="3">
    <source>
        <dbReference type="EMBL" id="OWV02519.1"/>
    </source>
</evidence>
<feature type="region of interest" description="Disordered" evidence="1">
    <location>
        <begin position="77"/>
        <end position="107"/>
    </location>
</feature>
<comment type="caution">
    <text evidence="3">The sequence shown here is derived from an EMBL/GenBank/DDBJ whole genome shotgun (WGS) entry which is preliminary data.</text>
</comment>